<evidence type="ECO:0000256" key="1">
    <source>
        <dbReference type="SAM" id="SignalP"/>
    </source>
</evidence>
<feature type="chain" id="PRO_5039558755" evidence="1">
    <location>
        <begin position="25"/>
        <end position="198"/>
    </location>
</feature>
<reference evidence="2 3" key="2">
    <citation type="journal article" date="2010" name="Stand. Genomic Sci.">
        <title>Complete genome sequence of Alicyclobacillus acidocaldarius type strain (104-IA).</title>
        <authorList>
            <person name="Mavromatis K."/>
            <person name="Sikorski J."/>
            <person name="Lapidus A."/>
            <person name="Glavina Del Rio T."/>
            <person name="Copeland A."/>
            <person name="Tice H."/>
            <person name="Cheng J.F."/>
            <person name="Lucas S."/>
            <person name="Chen F."/>
            <person name="Nolan M."/>
            <person name="Bruce D."/>
            <person name="Goodwin L."/>
            <person name="Pitluck S."/>
            <person name="Ivanova N."/>
            <person name="Ovchinnikova G."/>
            <person name="Pati A."/>
            <person name="Chen A."/>
            <person name="Palaniappan K."/>
            <person name="Land M."/>
            <person name="Hauser L."/>
            <person name="Chang Y.J."/>
            <person name="Jeffries C.D."/>
            <person name="Chain P."/>
            <person name="Meincke L."/>
            <person name="Sims D."/>
            <person name="Chertkov O."/>
            <person name="Han C."/>
            <person name="Brettin T."/>
            <person name="Detter J.C."/>
            <person name="Wahrenburg C."/>
            <person name="Rohde M."/>
            <person name="Pukall R."/>
            <person name="Goker M."/>
            <person name="Bristow J."/>
            <person name="Eisen J.A."/>
            <person name="Markowitz V."/>
            <person name="Hugenholtz P."/>
            <person name="Klenk H.P."/>
            <person name="Kyrpides N.C."/>
        </authorList>
    </citation>
    <scope>NUCLEOTIDE SEQUENCE [LARGE SCALE GENOMIC DNA]</scope>
    <source>
        <strain evidence="3">ATCC 27009 / DSM 446 / BCRC 14685 / JCM 5260 / KCTC 1825 / NBRC 15652 / NCIMB 11725 / NRRL B-14509 / 104-IA</strain>
        <plasmid evidence="2 3">pAACI02</plasmid>
    </source>
</reference>
<organism evidence="2 3">
    <name type="scientific">Alicyclobacillus acidocaldarius subsp. acidocaldarius (strain ATCC 27009 / DSM 446 / BCRC 14685 / JCM 5260 / KCTC 1825 / NBRC 15652 / NCIMB 11725 / NRRL B-14509 / 104-IA)</name>
    <name type="common">Bacillus acidocaldarius</name>
    <dbReference type="NCBI Taxonomy" id="521098"/>
    <lineage>
        <taxon>Bacteria</taxon>
        <taxon>Bacillati</taxon>
        <taxon>Bacillota</taxon>
        <taxon>Bacilli</taxon>
        <taxon>Bacillales</taxon>
        <taxon>Alicyclobacillaceae</taxon>
        <taxon>Alicyclobacillus</taxon>
    </lineage>
</organism>
<accession>C8WYP7</accession>
<evidence type="ECO:0000313" key="2">
    <source>
        <dbReference type="EMBL" id="ACV60141.1"/>
    </source>
</evidence>
<reference evidence="3" key="1">
    <citation type="submission" date="2009-09" db="EMBL/GenBank/DDBJ databases">
        <title>The complete plasmid2 of Alicyclobacillus acidocaldarius subsp. acidocaldarius DSM 446.</title>
        <authorList>
            <consortium name="US DOE Joint Genome Institute (JGI-PGF)"/>
            <person name="Lucas S."/>
            <person name="Copeland A."/>
            <person name="Lapidus A."/>
            <person name="Glavina del Rio T."/>
            <person name="Dalin E."/>
            <person name="Tice H."/>
            <person name="Bruce D."/>
            <person name="Goodwin L."/>
            <person name="Pitluck S."/>
            <person name="Kyrpides N."/>
            <person name="Mavromatis K."/>
            <person name="Ivanova N."/>
            <person name="Ovchinnikova G."/>
            <person name="Chertkov O."/>
            <person name="Sims D."/>
            <person name="Brettin T."/>
            <person name="Detter J.C."/>
            <person name="Han C."/>
            <person name="Larimer F."/>
            <person name="Land M."/>
            <person name="Hauser L."/>
            <person name="Markowitz V."/>
            <person name="Cheng J.-F."/>
            <person name="Hugenholtz P."/>
            <person name="Woyke T."/>
            <person name="Wu D."/>
            <person name="Pukall R."/>
            <person name="Klenk H.-P."/>
            <person name="Eisen J.A."/>
        </authorList>
    </citation>
    <scope>NUCLEOTIDE SEQUENCE [LARGE SCALE GENOMIC DNA]</scope>
    <source>
        <strain evidence="3">ATCC 27009 / DSM 446 / BCRC 14685 / JCM 5260 / KCTC 1825 / NBRC 15652 / NCIMB 11725 / NRRL B-14509 / 104-IA</strain>
        <plasmid evidence="3">pAACI02</plasmid>
    </source>
</reference>
<proteinExistence type="predicted"/>
<dbReference type="KEGG" id="aac:Aaci_3145"/>
<evidence type="ECO:0000313" key="3">
    <source>
        <dbReference type="Proteomes" id="UP000001917"/>
    </source>
</evidence>
<dbReference type="AlphaFoldDB" id="C8WYP7"/>
<keyword evidence="3" id="KW-1185">Reference proteome</keyword>
<protein>
    <submittedName>
        <fullName evidence="2">Uncharacterized protein</fullName>
    </submittedName>
</protein>
<sequence>MRRFRSTALAVLTCGLCLATTSWHIERAHALIVNQTYTVSCGSNGSAVLTVNPSGQTSTIPLTIGWLGVTGLLDPPTQELKVENSNTFLPTSQFPVYARAGSAFTTRVFVYPPGNWPVTVTETASMATSNGTISWTAQTLQVAPHLYVAGFVLPKAANGDTINLTVTATDSCGSASQTWTDVVTLAGKPEWQLIHLSS</sequence>
<dbReference type="RefSeq" id="WP_012812248.1">
    <property type="nucleotide sequence ID" value="NC_013207.1"/>
</dbReference>
<dbReference type="HOGENOM" id="CLU_1375693_0_0_9"/>
<keyword evidence="1" id="KW-0732">Signal</keyword>
<dbReference type="EMBL" id="CP001729">
    <property type="protein sequence ID" value="ACV60141.1"/>
    <property type="molecule type" value="Genomic_DNA"/>
</dbReference>
<geneLocation type="plasmid" evidence="2 3">
    <name>pAACI02</name>
</geneLocation>
<name>C8WYP7_ALIAD</name>
<dbReference type="Proteomes" id="UP000001917">
    <property type="component" value="Plasmid pAACI02"/>
</dbReference>
<keyword evidence="2" id="KW-0614">Plasmid</keyword>
<feature type="signal peptide" evidence="1">
    <location>
        <begin position="1"/>
        <end position="24"/>
    </location>
</feature>
<gene>
    <name evidence="2" type="ordered locus">Aaci_3145</name>
</gene>